<gene>
    <name evidence="2" type="ORF">Daura_22370</name>
</gene>
<sequence length="89" mass="9338">MDTSTTRALSAAGVLGDLARAAALAALLAALLVWSPANMARFAVVSLLLLVPRFARLPRPFDAAFGWTLVVAAVASAAGWYHRLAWMTG</sequence>
<dbReference type="RefSeq" id="WP_033367572.1">
    <property type="nucleotide sequence ID" value="NZ_CP073767.1"/>
</dbReference>
<name>A0A9Q9ISN1_9ACTN</name>
<keyword evidence="1" id="KW-1133">Transmembrane helix</keyword>
<feature type="transmembrane region" description="Helical" evidence="1">
    <location>
        <begin position="63"/>
        <end position="81"/>
    </location>
</feature>
<dbReference type="EMBL" id="CP073767">
    <property type="protein sequence ID" value="UWZ58669.1"/>
    <property type="molecule type" value="Genomic_DNA"/>
</dbReference>
<protein>
    <submittedName>
        <fullName evidence="2">Uncharacterized protein</fullName>
    </submittedName>
</protein>
<keyword evidence="1" id="KW-0812">Transmembrane</keyword>
<organism evidence="2 3">
    <name type="scientific">Dactylosporangium aurantiacum</name>
    <dbReference type="NCBI Taxonomy" id="35754"/>
    <lineage>
        <taxon>Bacteria</taxon>
        <taxon>Bacillati</taxon>
        <taxon>Actinomycetota</taxon>
        <taxon>Actinomycetes</taxon>
        <taxon>Micromonosporales</taxon>
        <taxon>Micromonosporaceae</taxon>
        <taxon>Dactylosporangium</taxon>
    </lineage>
</organism>
<dbReference type="OrthoDB" id="3790530at2"/>
<dbReference type="Proteomes" id="UP001058003">
    <property type="component" value="Chromosome"/>
</dbReference>
<keyword evidence="1" id="KW-0472">Membrane</keyword>
<reference evidence="2" key="1">
    <citation type="submission" date="2021-04" db="EMBL/GenBank/DDBJ databases">
        <title>Dactylosporangium aurantiacum NRRL B-8018 full assembly.</title>
        <authorList>
            <person name="Hartkoorn R.C."/>
            <person name="Beaudoing E."/>
            <person name="Hot D."/>
        </authorList>
    </citation>
    <scope>NUCLEOTIDE SEQUENCE</scope>
    <source>
        <strain evidence="2">NRRL B-8018</strain>
    </source>
</reference>
<dbReference type="AlphaFoldDB" id="A0A9Q9ISN1"/>
<proteinExistence type="predicted"/>
<keyword evidence="3" id="KW-1185">Reference proteome</keyword>
<evidence type="ECO:0000256" key="1">
    <source>
        <dbReference type="SAM" id="Phobius"/>
    </source>
</evidence>
<feature type="transmembrane region" description="Helical" evidence="1">
    <location>
        <begin position="31"/>
        <end position="51"/>
    </location>
</feature>
<accession>A0A9Q9ISN1</accession>
<dbReference type="KEGG" id="daur:Daura_22370"/>
<evidence type="ECO:0000313" key="2">
    <source>
        <dbReference type="EMBL" id="UWZ58669.1"/>
    </source>
</evidence>
<evidence type="ECO:0000313" key="3">
    <source>
        <dbReference type="Proteomes" id="UP001058003"/>
    </source>
</evidence>